<dbReference type="AlphaFoldDB" id="A0A1I1A4D7"/>
<evidence type="ECO:0000256" key="1">
    <source>
        <dbReference type="ARBA" id="ARBA00022649"/>
    </source>
</evidence>
<proteinExistence type="predicted"/>
<reference evidence="2 3" key="1">
    <citation type="submission" date="2016-10" db="EMBL/GenBank/DDBJ databases">
        <authorList>
            <person name="de Groot N.N."/>
        </authorList>
    </citation>
    <scope>NUCLEOTIDE SEQUENCE [LARGE SCALE GENOMIC DNA]</scope>
    <source>
        <strain evidence="2 3">DSM 23399</strain>
    </source>
</reference>
<dbReference type="Pfam" id="PF05016">
    <property type="entry name" value="ParE_toxin"/>
    <property type="match status" value="1"/>
</dbReference>
<keyword evidence="1" id="KW-1277">Toxin-antitoxin system</keyword>
<dbReference type="InterPro" id="IPR007712">
    <property type="entry name" value="RelE/ParE_toxin"/>
</dbReference>
<protein>
    <submittedName>
        <fullName evidence="2">Toxin ParE1/3/4</fullName>
    </submittedName>
</protein>
<dbReference type="OrthoDB" id="516834at2"/>
<dbReference type="InterPro" id="IPR035093">
    <property type="entry name" value="RelE/ParE_toxin_dom_sf"/>
</dbReference>
<dbReference type="Gene3D" id="3.30.2310.20">
    <property type="entry name" value="RelE-like"/>
    <property type="match status" value="1"/>
</dbReference>
<organism evidence="2 3">
    <name type="scientific">Algoriphagus aquimarinus</name>
    <dbReference type="NCBI Taxonomy" id="237018"/>
    <lineage>
        <taxon>Bacteria</taxon>
        <taxon>Pseudomonadati</taxon>
        <taxon>Bacteroidota</taxon>
        <taxon>Cytophagia</taxon>
        <taxon>Cytophagales</taxon>
        <taxon>Cyclobacteriaceae</taxon>
        <taxon>Algoriphagus</taxon>
    </lineage>
</organism>
<dbReference type="Proteomes" id="UP000198790">
    <property type="component" value="Unassembled WGS sequence"/>
</dbReference>
<dbReference type="EMBL" id="FOKK01000007">
    <property type="protein sequence ID" value="SFB32894.1"/>
    <property type="molecule type" value="Genomic_DNA"/>
</dbReference>
<evidence type="ECO:0000313" key="3">
    <source>
        <dbReference type="Proteomes" id="UP000198790"/>
    </source>
</evidence>
<accession>A0A1I1A4D7</accession>
<dbReference type="STRING" id="237018.SAMN04489723_107176"/>
<dbReference type="RefSeq" id="WP_092897407.1">
    <property type="nucleotide sequence ID" value="NZ_FOKK01000007.1"/>
</dbReference>
<gene>
    <name evidence="2" type="ORF">SAMN04489723_107176</name>
</gene>
<sequence length="91" mass="10845">MTYLLSQEAEDDIVRIYRFGFMNFGEVQADKYFEALFNCFERIGENPYQFPQASNIRQSYHYCVCGSDTIYFKLTTDELPEIIRIIGRQEF</sequence>
<keyword evidence="3" id="KW-1185">Reference proteome</keyword>
<evidence type="ECO:0000313" key="2">
    <source>
        <dbReference type="EMBL" id="SFB32894.1"/>
    </source>
</evidence>
<name>A0A1I1A4D7_9BACT</name>